<dbReference type="Gene3D" id="1.50.10.10">
    <property type="match status" value="1"/>
</dbReference>
<organism evidence="1">
    <name type="scientific">candidate division WWE3 bacterium</name>
    <dbReference type="NCBI Taxonomy" id="2053526"/>
    <lineage>
        <taxon>Bacteria</taxon>
        <taxon>Katanobacteria</taxon>
    </lineage>
</organism>
<sequence>MSTFFGLWYFNVFDLENPLILKEYYRMITELEKEPNFYIRYKGDSFLSSQNKENLWIITSLWMVIYQIRKASNKKDLKKVSQALDAIASLSSFSGIFPEQVSLKEHKPLNVAPLIWSHSCFLEAVAEYIEKLEKFGLIKICLPR</sequence>
<dbReference type="Proteomes" id="UP000886106">
    <property type="component" value="Unassembled WGS sequence"/>
</dbReference>
<dbReference type="SUPFAM" id="SSF48208">
    <property type="entry name" value="Six-hairpin glycosidases"/>
    <property type="match status" value="1"/>
</dbReference>
<dbReference type="EMBL" id="DRNS01000034">
    <property type="protein sequence ID" value="HHH14165.1"/>
    <property type="molecule type" value="Genomic_DNA"/>
</dbReference>
<dbReference type="InterPro" id="IPR008928">
    <property type="entry name" value="6-hairpin_glycosidase_sf"/>
</dbReference>
<dbReference type="GO" id="GO:0004553">
    <property type="term" value="F:hydrolase activity, hydrolyzing O-glycosyl compounds"/>
    <property type="evidence" value="ECO:0007669"/>
    <property type="project" value="TreeGrafter"/>
</dbReference>
<proteinExistence type="predicted"/>
<comment type="caution">
    <text evidence="1">The sequence shown here is derived from an EMBL/GenBank/DDBJ whole genome shotgun (WGS) entry which is preliminary data.</text>
</comment>
<accession>A0A7V5MH15</accession>
<reference evidence="1" key="1">
    <citation type="journal article" date="2020" name="mSystems">
        <title>Genome- and Community-Level Interaction Insights into Carbon Utilization and Element Cycling Functions of Hydrothermarchaeota in Hydrothermal Sediment.</title>
        <authorList>
            <person name="Zhou Z."/>
            <person name="Liu Y."/>
            <person name="Xu W."/>
            <person name="Pan J."/>
            <person name="Luo Z.H."/>
            <person name="Li M."/>
        </authorList>
    </citation>
    <scope>NUCLEOTIDE SEQUENCE [LARGE SCALE GENOMIC DNA]</scope>
    <source>
        <strain evidence="1">HyVt-517</strain>
    </source>
</reference>
<dbReference type="GO" id="GO:0005975">
    <property type="term" value="P:carbohydrate metabolic process"/>
    <property type="evidence" value="ECO:0007669"/>
    <property type="project" value="InterPro"/>
</dbReference>
<dbReference type="InterPro" id="IPR012341">
    <property type="entry name" value="6hp_glycosidase-like_sf"/>
</dbReference>
<evidence type="ECO:0000313" key="1">
    <source>
        <dbReference type="EMBL" id="HHH14165.1"/>
    </source>
</evidence>
<dbReference type="PANTHER" id="PTHR31616">
    <property type="entry name" value="TREHALASE"/>
    <property type="match status" value="1"/>
</dbReference>
<dbReference type="AlphaFoldDB" id="A0A7V5MH15"/>
<dbReference type="PANTHER" id="PTHR31616:SF0">
    <property type="entry name" value="GLUCAN 1,4-ALPHA-GLUCOSIDASE"/>
    <property type="match status" value="1"/>
</dbReference>
<protein>
    <recommendedName>
        <fullName evidence="2">GH15-like domain-containing protein</fullName>
    </recommendedName>
</protein>
<evidence type="ECO:0008006" key="2">
    <source>
        <dbReference type="Google" id="ProtNLM"/>
    </source>
</evidence>
<name>A0A7V5MH15_UNCKA</name>
<gene>
    <name evidence="1" type="ORF">ENJ78_00470</name>
</gene>